<reference evidence="1" key="1">
    <citation type="submission" date="2018-07" db="EMBL/GenBank/DDBJ databases">
        <authorList>
            <person name="Quirk P.G."/>
            <person name="Krulwich T.A."/>
        </authorList>
    </citation>
    <scope>NUCLEOTIDE SEQUENCE</scope>
</reference>
<dbReference type="RefSeq" id="YP_009519502.1">
    <property type="nucleotide sequence ID" value="NC_039526.1"/>
</dbReference>
<accession>A0A386B1E9</accession>
<dbReference type="EMBL" id="MH591110">
    <property type="protein sequence ID" value="AYC65508.1"/>
    <property type="molecule type" value="Genomic_DNA"/>
</dbReference>
<proteinExistence type="predicted"/>
<reference evidence="1" key="2">
    <citation type="journal article" date="2019" name="Mol. Phylogenet. Evol.">
        <title>Reassessment of the classification of bryopsidales (chlorophyta) based on chloroplast phylogenomic analyses.</title>
        <authorList>
            <person name="Cremen M.C."/>
            <person name="Leliaert F."/>
            <person name="West J."/>
            <person name="Lam D.W."/>
            <person name="Shimada S."/>
            <person name="Lopez-Bautista J.M."/>
            <person name="Verbruggen H."/>
        </authorList>
    </citation>
    <scope>NUCLEOTIDE SEQUENCE</scope>
</reference>
<name>A0A386B1E9_9CHLO</name>
<dbReference type="GeneID" id="38279395"/>
<keyword evidence="1" id="KW-0934">Plastid</keyword>
<evidence type="ECO:0000313" key="1">
    <source>
        <dbReference type="EMBL" id="AYC65508.1"/>
    </source>
</evidence>
<gene>
    <name evidence="1" type="primary">orf104</name>
</gene>
<keyword evidence="1" id="KW-0150">Chloroplast</keyword>
<geneLocation type="chloroplast" evidence="1"/>
<sequence length="104" mass="12321">MRERLNQVGQRTIFGEYFSFMQEEYPKMSCEKGMNFRNKLSTVFQNLGWVTYNPPGRVGVRLGKTYSKLEEKAYIRQRGCENVYWKQEEGEKTTSDGQFKNIDI</sequence>
<dbReference type="AlphaFoldDB" id="A0A386B1E9"/>
<organism evidence="1">
    <name type="scientific">Rhipiliopsis peltata</name>
    <dbReference type="NCBI Taxonomy" id="2320810"/>
    <lineage>
        <taxon>Eukaryota</taxon>
        <taxon>Viridiplantae</taxon>
        <taxon>Chlorophyta</taxon>
        <taxon>core chlorophytes</taxon>
        <taxon>Ulvophyceae</taxon>
        <taxon>TCBD clade</taxon>
        <taxon>Bryopsidales</taxon>
        <taxon>Halimedineae</taxon>
        <taxon>Halimedaceae</taxon>
        <taxon>Rhipiliopsideae</taxon>
        <taxon>Rhipiliopsis</taxon>
    </lineage>
</organism>
<protein>
    <submittedName>
        <fullName evidence="1">Uncharacterized protein</fullName>
    </submittedName>
</protein>